<dbReference type="InterPro" id="IPR035441">
    <property type="entry name" value="TFIIS/LEDGF_dom_sf"/>
</dbReference>
<dbReference type="GeneTree" id="ENSGT00390000002428"/>
<dbReference type="InterPro" id="IPR010684">
    <property type="entry name" value="RNA_pol_II_trans_fac_SIII_A"/>
</dbReference>
<feature type="domain" description="TFIIS N-terminal" evidence="15">
    <location>
        <begin position="15"/>
        <end position="90"/>
    </location>
</feature>
<name>A0A8D2DDC6_SCIVU</name>
<dbReference type="FunFam" id="1.20.930.10:FF:000010">
    <property type="entry name" value="elongin-A isoform X1"/>
    <property type="match status" value="1"/>
</dbReference>
<evidence type="ECO:0000256" key="2">
    <source>
        <dbReference type="ARBA" id="ARBA00021346"/>
    </source>
</evidence>
<evidence type="ECO:0000256" key="3">
    <source>
        <dbReference type="ARBA" id="ARBA00023015"/>
    </source>
</evidence>
<feature type="compositionally biased region" description="Polar residues" evidence="14">
    <location>
        <begin position="130"/>
        <end position="141"/>
    </location>
</feature>
<evidence type="ECO:0000313" key="16">
    <source>
        <dbReference type="Ensembl" id="ENSSVLP00005023998.1"/>
    </source>
</evidence>
<evidence type="ECO:0000256" key="10">
    <source>
        <dbReference type="ARBA" id="ARBA00077946"/>
    </source>
</evidence>
<evidence type="ECO:0000256" key="11">
    <source>
        <dbReference type="ARBA" id="ARBA00080442"/>
    </source>
</evidence>
<evidence type="ECO:0000256" key="14">
    <source>
        <dbReference type="SAM" id="MobiDB-lite"/>
    </source>
</evidence>
<feature type="region of interest" description="Disordered" evidence="14">
    <location>
        <begin position="471"/>
        <end position="498"/>
    </location>
</feature>
<dbReference type="AlphaFoldDB" id="A0A8D2DDC6"/>
<reference evidence="16" key="1">
    <citation type="submission" date="2025-08" db="UniProtKB">
        <authorList>
            <consortium name="Ensembl"/>
        </authorList>
    </citation>
    <scope>IDENTIFICATION</scope>
</reference>
<dbReference type="InterPro" id="IPR003617">
    <property type="entry name" value="TFIIS/CRSP70_N_sub"/>
</dbReference>
<evidence type="ECO:0000256" key="4">
    <source>
        <dbReference type="ARBA" id="ARBA00023163"/>
    </source>
</evidence>
<comment type="subcellular location">
    <subcellularLocation>
        <location evidence="1 13">Nucleus</location>
    </subcellularLocation>
</comment>
<sequence length="536" mass="60726">MSREEAEPGSVMAAEWVLQAVQKLQARLASSTRSKKLQKYLKKLSALPITPDILEETGVRKTVKSLRKQELVGDLARDLAAQWKKLALLERNPGPGPQDSEQSRSPKRPGDALRKEEVDRGYQEKWSVPRSPSSSPEQGQKAQRELWPPQRSRKRSHSREGRDESKKRPRVAAFPSGPLDLPQEKEDLLPKAKEISDNVMNQKGKLETSHLGSEGYGIDKPPQDSVWSRKHFDFVQNFPLMNGNQSEKWQPADVYSAEMEEFSTEAPPGLPDLSLPHEEATHSPPPTYDLMYFFQPDGTTLSSPEKEEEAGFTGCRKYSKMKVYSGSKCGHLAQMTSHQQCSQELMHNGSILEESGLPHSVLKKCAPDQLYCMEKYNQVSVEEADQLWRIHCHKEFKKEMPKENESWREMYLRLQDAQEQRLQALTRRIQSARTNKPQGRKTKMIFFKSPGDVPRRQEKFGTVAAAASEKAKFEPAQYPTGSSDTPSRTKRPTGASLNTGRAYLAPVVNIRKSTGKKAAPLMAKAIKDYNRRISRR</sequence>
<dbReference type="OrthoDB" id="9485492at2759"/>
<dbReference type="InterPro" id="IPR017923">
    <property type="entry name" value="TFIIS_N"/>
</dbReference>
<evidence type="ECO:0000256" key="13">
    <source>
        <dbReference type="PROSITE-ProRule" id="PRU00649"/>
    </source>
</evidence>
<keyword evidence="17" id="KW-1185">Reference proteome</keyword>
<evidence type="ECO:0000256" key="1">
    <source>
        <dbReference type="ARBA" id="ARBA00004123"/>
    </source>
</evidence>
<dbReference type="GO" id="GO:0006355">
    <property type="term" value="P:regulation of DNA-templated transcription"/>
    <property type="evidence" value="ECO:0007669"/>
    <property type="project" value="UniProtKB-ARBA"/>
</dbReference>
<organism evidence="16 17">
    <name type="scientific">Sciurus vulgaris</name>
    <name type="common">Eurasian red squirrel</name>
    <dbReference type="NCBI Taxonomy" id="55149"/>
    <lineage>
        <taxon>Eukaryota</taxon>
        <taxon>Metazoa</taxon>
        <taxon>Chordata</taxon>
        <taxon>Craniata</taxon>
        <taxon>Vertebrata</taxon>
        <taxon>Euteleostomi</taxon>
        <taxon>Mammalia</taxon>
        <taxon>Eutheria</taxon>
        <taxon>Euarchontoglires</taxon>
        <taxon>Glires</taxon>
        <taxon>Rodentia</taxon>
        <taxon>Sciuromorpha</taxon>
        <taxon>Sciuridae</taxon>
        <taxon>Sciurinae</taxon>
        <taxon>Sciurini</taxon>
        <taxon>Sciurus</taxon>
    </lineage>
</organism>
<dbReference type="Ensembl" id="ENSSVLT00005026675.1">
    <property type="protein sequence ID" value="ENSSVLP00005023998.1"/>
    <property type="gene ID" value="ENSSVLG00005019019.1"/>
</dbReference>
<dbReference type="GO" id="GO:0070449">
    <property type="term" value="C:elongin complex"/>
    <property type="evidence" value="ECO:0007669"/>
    <property type="project" value="InterPro"/>
</dbReference>
<keyword evidence="3" id="KW-0805">Transcription regulation</keyword>
<keyword evidence="5 13" id="KW-0539">Nucleus</keyword>
<dbReference type="Pfam" id="PF06881">
    <property type="entry name" value="Elongin_A"/>
    <property type="match status" value="1"/>
</dbReference>
<feature type="compositionally biased region" description="Basic and acidic residues" evidence="14">
    <location>
        <begin position="101"/>
        <end position="123"/>
    </location>
</feature>
<evidence type="ECO:0000256" key="9">
    <source>
        <dbReference type="ARBA" id="ARBA00075925"/>
    </source>
</evidence>
<dbReference type="GO" id="GO:0006368">
    <property type="term" value="P:transcription elongation by RNA polymerase II"/>
    <property type="evidence" value="ECO:0007669"/>
    <property type="project" value="InterPro"/>
</dbReference>
<dbReference type="InterPro" id="IPR051870">
    <property type="entry name" value="Elongin-A_domain"/>
</dbReference>
<keyword evidence="4" id="KW-0804">Transcription</keyword>
<evidence type="ECO:0000259" key="15">
    <source>
        <dbReference type="PROSITE" id="PS51319"/>
    </source>
</evidence>
<evidence type="ECO:0000256" key="7">
    <source>
        <dbReference type="ARBA" id="ARBA00054530"/>
    </source>
</evidence>
<reference evidence="16" key="2">
    <citation type="submission" date="2025-09" db="UniProtKB">
        <authorList>
            <consortium name="Ensembl"/>
        </authorList>
    </citation>
    <scope>IDENTIFICATION</scope>
</reference>
<proteinExistence type="predicted"/>
<evidence type="ECO:0000313" key="17">
    <source>
        <dbReference type="Proteomes" id="UP000694564"/>
    </source>
</evidence>
<dbReference type="Gene3D" id="6.10.250.3180">
    <property type="match status" value="1"/>
</dbReference>
<dbReference type="PANTHER" id="PTHR15141">
    <property type="entry name" value="TRANSCRIPTION ELONGATION FACTOR B POLYPEPTIDE 3"/>
    <property type="match status" value="1"/>
</dbReference>
<dbReference type="Pfam" id="PF08711">
    <property type="entry name" value="Med26"/>
    <property type="match status" value="1"/>
</dbReference>
<dbReference type="SMART" id="SM00509">
    <property type="entry name" value="TFS2N"/>
    <property type="match status" value="1"/>
</dbReference>
<dbReference type="Gene3D" id="1.20.930.10">
    <property type="entry name" value="Conserved domain common to transcription factors TFIIS, elongin A, CRSP70"/>
    <property type="match status" value="1"/>
</dbReference>
<accession>A0A8D2DDC6</accession>
<evidence type="ECO:0000256" key="12">
    <source>
        <dbReference type="ARBA" id="ARBA00082361"/>
    </source>
</evidence>
<protein>
    <recommendedName>
        <fullName evidence="2">Elongin-A</fullName>
    </recommendedName>
    <alternativeName>
        <fullName evidence="12">Elongin 110 kDa subunit</fullName>
    </alternativeName>
    <alternativeName>
        <fullName evidence="10">RNA polymerase II transcription factor SIII subunit A1</fullName>
    </alternativeName>
    <alternativeName>
        <fullName evidence="9">SIII p110</fullName>
    </alternativeName>
    <alternativeName>
        <fullName evidence="11">Transcription elongation factor B polypeptide 3</fullName>
    </alternativeName>
</protein>
<dbReference type="SUPFAM" id="SSF47676">
    <property type="entry name" value="Conserved domain common to transcription factors TFIIS, elongin A, CRSP70"/>
    <property type="match status" value="1"/>
</dbReference>
<comment type="function">
    <text evidence="6">As part of a multisubunit complex composed of elongin BC complex (ELOB and ELOC), elongin A/ELOA, RBX1 and CUL5; polyubiquitinates monoubiquitinated POLR2A.</text>
</comment>
<comment type="subunit">
    <text evidence="8">Heterotrimer of an A (ELOA, ELOA2 or ELOA3P), ELOB and ELOC subunit. Part of a multisubunit ubiquitin ligase complex consisting of elongin BC complex (ELOB and ELOC), elongin A/ELOA, RBX1 and CUL5. Interacts with ERCC6; the interaction is induced by DNA damaging agents or inhibitors of RNA polymerase II elongation. Interacts (via BC-box) with CUL5.</text>
</comment>
<dbReference type="PANTHER" id="PTHR15141:SF74">
    <property type="entry name" value="TFIIS N-TERMINAL DOMAIN-CONTAINING PROTEIN"/>
    <property type="match status" value="1"/>
</dbReference>
<evidence type="ECO:0000256" key="5">
    <source>
        <dbReference type="ARBA" id="ARBA00023242"/>
    </source>
</evidence>
<feature type="region of interest" description="Disordered" evidence="14">
    <location>
        <begin position="87"/>
        <end position="186"/>
    </location>
</feature>
<dbReference type="Proteomes" id="UP000694564">
    <property type="component" value="Chromosome 13"/>
</dbReference>
<evidence type="ECO:0000256" key="6">
    <source>
        <dbReference type="ARBA" id="ARBA00054137"/>
    </source>
</evidence>
<dbReference type="PROSITE" id="PS51319">
    <property type="entry name" value="TFIIS_N"/>
    <property type="match status" value="1"/>
</dbReference>
<evidence type="ECO:0000256" key="8">
    <source>
        <dbReference type="ARBA" id="ARBA00062483"/>
    </source>
</evidence>
<comment type="function">
    <text evidence="7">SIII, also known as elongin, is a general transcription elongation factor that increases the RNA polymerase II transcription elongation past template-encoded arresting sites. Subunit A is transcriptionally active and its transcription activity is strongly enhanced by binding to the dimeric complex of the SIII regulatory subunits B and C (elongin BC complex).</text>
</comment>